<evidence type="ECO:0000256" key="4">
    <source>
        <dbReference type="ARBA" id="ARBA00023136"/>
    </source>
</evidence>
<gene>
    <name evidence="7" type="ORF">SAMEA2259716_03509</name>
</gene>
<feature type="transmembrane region" description="Helical" evidence="5">
    <location>
        <begin position="209"/>
        <end position="233"/>
    </location>
</feature>
<comment type="subcellular location">
    <subcellularLocation>
        <location evidence="1">Endomembrane system</location>
        <topology evidence="1">Multi-pass membrane protein</topology>
    </subcellularLocation>
</comment>
<name>A0A1U5HAQ0_9MYCO</name>
<organism evidence="7 8">
    <name type="scientific">Mycobacteroides abscessus subsp. massiliense</name>
    <dbReference type="NCBI Taxonomy" id="1962118"/>
    <lineage>
        <taxon>Bacteria</taxon>
        <taxon>Bacillati</taxon>
        <taxon>Actinomycetota</taxon>
        <taxon>Actinomycetes</taxon>
        <taxon>Mycobacteriales</taxon>
        <taxon>Mycobacteriaceae</taxon>
        <taxon>Mycobacteroides</taxon>
        <taxon>Mycobacteroides abscessus</taxon>
    </lineage>
</organism>
<reference evidence="7 8" key="1">
    <citation type="submission" date="2016-11" db="EMBL/GenBank/DDBJ databases">
        <authorList>
            <consortium name="Pathogen Informatics"/>
        </authorList>
    </citation>
    <scope>NUCLEOTIDE SEQUENCE [LARGE SCALE GENOMIC DNA]</scope>
    <source>
        <strain evidence="7 8">911</strain>
    </source>
</reference>
<proteinExistence type="predicted"/>
<evidence type="ECO:0000313" key="8">
    <source>
        <dbReference type="Proteomes" id="UP000190074"/>
    </source>
</evidence>
<evidence type="ECO:0000256" key="2">
    <source>
        <dbReference type="ARBA" id="ARBA00022692"/>
    </source>
</evidence>
<feature type="transmembrane region" description="Helical" evidence="5">
    <location>
        <begin position="20"/>
        <end position="46"/>
    </location>
</feature>
<dbReference type="InterPro" id="IPR011020">
    <property type="entry name" value="HTTM-like"/>
</dbReference>
<dbReference type="AlphaFoldDB" id="A0A1U5HAQ0"/>
<keyword evidence="2 5" id="KW-0812">Transmembrane</keyword>
<dbReference type="GO" id="GO:0012505">
    <property type="term" value="C:endomembrane system"/>
    <property type="evidence" value="ECO:0007669"/>
    <property type="project" value="UniProtKB-SubCell"/>
</dbReference>
<protein>
    <submittedName>
        <fullName evidence="7">Sporulation-delaying protein sdpB</fullName>
    </submittedName>
</protein>
<dbReference type="PANTHER" id="PTHR39535:SF2">
    <property type="entry name" value="HTTM DOMAIN-CONTAINING PROTEIN"/>
    <property type="match status" value="1"/>
</dbReference>
<evidence type="ECO:0000256" key="5">
    <source>
        <dbReference type="SAM" id="Phobius"/>
    </source>
</evidence>
<keyword evidence="4 5" id="KW-0472">Membrane</keyword>
<dbReference type="Proteomes" id="UP000190074">
    <property type="component" value="Unassembled WGS sequence"/>
</dbReference>
<evidence type="ECO:0000259" key="6">
    <source>
        <dbReference type="SMART" id="SM00752"/>
    </source>
</evidence>
<dbReference type="RefSeq" id="WP_074359853.1">
    <property type="nucleotide sequence ID" value="NZ_CP021122.1"/>
</dbReference>
<dbReference type="InterPro" id="IPR023894">
    <property type="entry name" value="Sporulation_SdpB"/>
</dbReference>
<feature type="domain" description="HTTM-like" evidence="6">
    <location>
        <begin position="7"/>
        <end position="277"/>
    </location>
</feature>
<evidence type="ECO:0000256" key="1">
    <source>
        <dbReference type="ARBA" id="ARBA00004127"/>
    </source>
</evidence>
<dbReference type="InterPro" id="IPR052964">
    <property type="entry name" value="Sporulation_signal_mat"/>
</dbReference>
<dbReference type="Pfam" id="PF05090">
    <property type="entry name" value="HTTM"/>
    <property type="match status" value="1"/>
</dbReference>
<keyword evidence="3 5" id="KW-1133">Transmembrane helix</keyword>
<evidence type="ECO:0000313" key="7">
    <source>
        <dbReference type="EMBL" id="SKM30643.1"/>
    </source>
</evidence>
<accession>A0A1U5HAQ0</accession>
<dbReference type="NCBIfam" id="TIGR04033">
    <property type="entry name" value="export_SdpB"/>
    <property type="match status" value="1"/>
</dbReference>
<sequence length="306" mass="33705">MRKLIRYDGRNIWFGFGRSLIAFATLSELLFTPLAALFHPVAFVYGPICRPGMEFLSMYCLGGNAGLTVKNGIIIVTLLTVVIGWRPRWTAIPHLYATSSVTTAMTLPDGGDNIALIVLVLLTPIALIDSRRWVWAGPNARMRIESRGIGFVSIWAIRLQMFYVYSDSAIAKMGVGDWANGSAFYYFVRDKMFGSAGFGKSFWYFISDNTFGVLAVTWGSIILELAIALLTVLSARYRIAALTLAVFLHAAIWLAMGLFSFSLVMIGVSVIVANPDRVSLRKGPVGNRARKKGVIRAEELEMVGEA</sequence>
<dbReference type="InterPro" id="IPR053934">
    <property type="entry name" value="HTTM_dom"/>
</dbReference>
<dbReference type="EMBL" id="FVGW01000006">
    <property type="protein sequence ID" value="SKM30643.1"/>
    <property type="molecule type" value="Genomic_DNA"/>
</dbReference>
<feature type="transmembrane region" description="Helical" evidence="5">
    <location>
        <begin position="239"/>
        <end position="272"/>
    </location>
</feature>
<dbReference type="PANTHER" id="PTHR39535">
    <property type="entry name" value="SPORULATION-DELAYING PROTEIN SDPB"/>
    <property type="match status" value="1"/>
</dbReference>
<feature type="transmembrane region" description="Helical" evidence="5">
    <location>
        <begin position="67"/>
        <end position="85"/>
    </location>
</feature>
<evidence type="ECO:0000256" key="3">
    <source>
        <dbReference type="ARBA" id="ARBA00022989"/>
    </source>
</evidence>
<dbReference type="SMART" id="SM00752">
    <property type="entry name" value="HTTM"/>
    <property type="match status" value="1"/>
</dbReference>